<dbReference type="PANTHER" id="PTHR12978:SF0">
    <property type="entry name" value="M7GPPPX DIPHOSPHATASE"/>
    <property type="match status" value="1"/>
</dbReference>
<proteinExistence type="inferred from homology"/>
<dbReference type="SUPFAM" id="SSF102860">
    <property type="entry name" value="mRNA decapping enzyme DcpS N-terminal domain"/>
    <property type="match status" value="1"/>
</dbReference>
<dbReference type="Gene3D" id="3.30.200.40">
    <property type="entry name" value="Scavenger mRNA decapping enzyme, N-terminal domain"/>
    <property type="match status" value="1"/>
</dbReference>
<dbReference type="GO" id="GO:0000290">
    <property type="term" value="P:deadenylation-dependent decapping of nuclear-transcribed mRNA"/>
    <property type="evidence" value="ECO:0007669"/>
    <property type="project" value="InterPro"/>
</dbReference>
<dbReference type="GO" id="GO:0016787">
    <property type="term" value="F:hydrolase activity"/>
    <property type="evidence" value="ECO:0007669"/>
    <property type="project" value="InterPro"/>
</dbReference>
<sequence length="309" mass="34806">MTPEEKITNFVFKSLHNVTQNGLSIILLGTINSEPALVIIKHLPFPLSPTQLTSLTKTFTSPSLIGQNDIYTWLTAVHLGPVKLDIIHPATAKHISKYASQQYRSVLETPSIYTTHTLPRITRLRSNGSVTWVHNILSGAAEQDSILFRNEDFILAPDLHFDGRSREGFHLLAIATREDIASLRDLKVGNLEYLKNLERDIRTAARDLAREKYGWRDVEDEDLLVYVHYFPTYFHFHVHVTFVGGEVGAAQAVGKAWDLRSVVVLLEGRKEAGGRGLEEVELRVTVGVESEFWKEVFGPLREGREPEGV</sequence>
<dbReference type="EMBL" id="MU006009">
    <property type="protein sequence ID" value="KAF2858461.1"/>
    <property type="molecule type" value="Genomic_DNA"/>
</dbReference>
<keyword evidence="3" id="KW-1185">Reference proteome</keyword>
<comment type="similarity">
    <text evidence="1">Belongs to the HIT family.</text>
</comment>
<dbReference type="GO" id="GO:0005634">
    <property type="term" value="C:nucleus"/>
    <property type="evidence" value="ECO:0007669"/>
    <property type="project" value="TreeGrafter"/>
</dbReference>
<dbReference type="GO" id="GO:0000932">
    <property type="term" value="C:P-body"/>
    <property type="evidence" value="ECO:0007669"/>
    <property type="project" value="TreeGrafter"/>
</dbReference>
<dbReference type="OrthoDB" id="10264956at2759"/>
<dbReference type="AlphaFoldDB" id="A0A6A7BT83"/>
<evidence type="ECO:0000313" key="3">
    <source>
        <dbReference type="Proteomes" id="UP000799421"/>
    </source>
</evidence>
<dbReference type="InterPro" id="IPR008594">
    <property type="entry name" value="DcpS/DCS2"/>
</dbReference>
<dbReference type="SUPFAM" id="SSF54197">
    <property type="entry name" value="HIT-like"/>
    <property type="match status" value="1"/>
</dbReference>
<gene>
    <name evidence="2" type="ORF">K470DRAFT_221214</name>
</gene>
<dbReference type="InterPro" id="IPR011145">
    <property type="entry name" value="Scavenger_mRNA_decap_enz_N"/>
</dbReference>
<dbReference type="Pfam" id="PF11969">
    <property type="entry name" value="DcpS_C"/>
    <property type="match status" value="1"/>
</dbReference>
<dbReference type="PANTHER" id="PTHR12978">
    <property type="entry name" value="HISTIDINE TRIAD HIT PROTEIN MEMBER"/>
    <property type="match status" value="1"/>
</dbReference>
<accession>A0A6A7BT83</accession>
<organism evidence="2 3">
    <name type="scientific">Piedraia hortae CBS 480.64</name>
    <dbReference type="NCBI Taxonomy" id="1314780"/>
    <lineage>
        <taxon>Eukaryota</taxon>
        <taxon>Fungi</taxon>
        <taxon>Dikarya</taxon>
        <taxon>Ascomycota</taxon>
        <taxon>Pezizomycotina</taxon>
        <taxon>Dothideomycetes</taxon>
        <taxon>Dothideomycetidae</taxon>
        <taxon>Capnodiales</taxon>
        <taxon>Piedraiaceae</taxon>
        <taxon>Piedraia</taxon>
    </lineage>
</organism>
<dbReference type="Pfam" id="PF05652">
    <property type="entry name" value="DcpS"/>
    <property type="match status" value="1"/>
</dbReference>
<dbReference type="Gene3D" id="3.30.428.10">
    <property type="entry name" value="HIT-like"/>
    <property type="match status" value="1"/>
</dbReference>
<evidence type="ECO:0000256" key="1">
    <source>
        <dbReference type="ARBA" id="ARBA00010208"/>
    </source>
</evidence>
<reference evidence="2" key="1">
    <citation type="journal article" date="2020" name="Stud. Mycol.">
        <title>101 Dothideomycetes genomes: a test case for predicting lifestyles and emergence of pathogens.</title>
        <authorList>
            <person name="Haridas S."/>
            <person name="Albert R."/>
            <person name="Binder M."/>
            <person name="Bloem J."/>
            <person name="Labutti K."/>
            <person name="Salamov A."/>
            <person name="Andreopoulos B."/>
            <person name="Baker S."/>
            <person name="Barry K."/>
            <person name="Bills G."/>
            <person name="Bluhm B."/>
            <person name="Cannon C."/>
            <person name="Castanera R."/>
            <person name="Culley D."/>
            <person name="Daum C."/>
            <person name="Ezra D."/>
            <person name="Gonzalez J."/>
            <person name="Henrissat B."/>
            <person name="Kuo A."/>
            <person name="Liang C."/>
            <person name="Lipzen A."/>
            <person name="Lutzoni F."/>
            <person name="Magnuson J."/>
            <person name="Mondo S."/>
            <person name="Nolan M."/>
            <person name="Ohm R."/>
            <person name="Pangilinan J."/>
            <person name="Park H.-J."/>
            <person name="Ramirez L."/>
            <person name="Alfaro M."/>
            <person name="Sun H."/>
            <person name="Tritt A."/>
            <person name="Yoshinaga Y."/>
            <person name="Zwiers L.-H."/>
            <person name="Turgeon B."/>
            <person name="Goodwin S."/>
            <person name="Spatafora J."/>
            <person name="Crous P."/>
            <person name="Grigoriev I."/>
        </authorList>
    </citation>
    <scope>NUCLEOTIDE SEQUENCE</scope>
    <source>
        <strain evidence="2">CBS 480.64</strain>
    </source>
</reference>
<protein>
    <submittedName>
        <fullName evidence="2">HIT-like protein</fullName>
    </submittedName>
</protein>
<dbReference type="InterPro" id="IPR036265">
    <property type="entry name" value="HIT-like_sf"/>
</dbReference>
<dbReference type="GO" id="GO:0000340">
    <property type="term" value="F:RNA 7-methylguanosine cap binding"/>
    <property type="evidence" value="ECO:0007669"/>
    <property type="project" value="TreeGrafter"/>
</dbReference>
<dbReference type="Proteomes" id="UP000799421">
    <property type="component" value="Unassembled WGS sequence"/>
</dbReference>
<name>A0A6A7BT83_9PEZI</name>
<evidence type="ECO:0000313" key="2">
    <source>
        <dbReference type="EMBL" id="KAF2858461.1"/>
    </source>
</evidence>